<organism evidence="3 4">
    <name type="scientific">Sphaeroforma arctica JP610</name>
    <dbReference type="NCBI Taxonomy" id="667725"/>
    <lineage>
        <taxon>Eukaryota</taxon>
        <taxon>Ichthyosporea</taxon>
        <taxon>Ichthyophonida</taxon>
        <taxon>Sphaeroforma</taxon>
    </lineage>
</organism>
<evidence type="ECO:0000256" key="1">
    <source>
        <dbReference type="ARBA" id="ARBA00023125"/>
    </source>
</evidence>
<feature type="region of interest" description="Disordered" evidence="2">
    <location>
        <begin position="57"/>
        <end position="89"/>
    </location>
</feature>
<feature type="compositionally biased region" description="Polar residues" evidence="2">
    <location>
        <begin position="61"/>
        <end position="89"/>
    </location>
</feature>
<dbReference type="RefSeq" id="XP_014154129.1">
    <property type="nucleotide sequence ID" value="XM_014298654.1"/>
</dbReference>
<dbReference type="Gene3D" id="1.10.150.130">
    <property type="match status" value="1"/>
</dbReference>
<evidence type="ECO:0000256" key="2">
    <source>
        <dbReference type="SAM" id="MobiDB-lite"/>
    </source>
</evidence>
<protein>
    <submittedName>
        <fullName evidence="3">Uncharacterized protein</fullName>
    </submittedName>
</protein>
<keyword evidence="1" id="KW-0238">DNA-binding</keyword>
<dbReference type="GeneID" id="25907918"/>
<name>A0A0L0FTT7_9EUKA</name>
<reference evidence="3 4" key="1">
    <citation type="submission" date="2011-02" db="EMBL/GenBank/DDBJ databases">
        <title>The Genome Sequence of Sphaeroforma arctica JP610.</title>
        <authorList>
            <consortium name="The Broad Institute Genome Sequencing Platform"/>
            <person name="Russ C."/>
            <person name="Cuomo C."/>
            <person name="Young S.K."/>
            <person name="Zeng Q."/>
            <person name="Gargeya S."/>
            <person name="Alvarado L."/>
            <person name="Berlin A."/>
            <person name="Chapman S.B."/>
            <person name="Chen Z."/>
            <person name="Freedman E."/>
            <person name="Gellesch M."/>
            <person name="Goldberg J."/>
            <person name="Griggs A."/>
            <person name="Gujja S."/>
            <person name="Heilman E."/>
            <person name="Heiman D."/>
            <person name="Howarth C."/>
            <person name="Mehta T."/>
            <person name="Neiman D."/>
            <person name="Pearson M."/>
            <person name="Roberts A."/>
            <person name="Saif S."/>
            <person name="Shea T."/>
            <person name="Shenoy N."/>
            <person name="Sisk P."/>
            <person name="Stolte C."/>
            <person name="Sykes S."/>
            <person name="White J."/>
            <person name="Yandava C."/>
            <person name="Burger G."/>
            <person name="Gray M.W."/>
            <person name="Holland P.W.H."/>
            <person name="King N."/>
            <person name="Lang F.B.F."/>
            <person name="Roger A.J."/>
            <person name="Ruiz-Trillo I."/>
            <person name="Haas B."/>
            <person name="Nusbaum C."/>
            <person name="Birren B."/>
        </authorList>
    </citation>
    <scope>NUCLEOTIDE SEQUENCE [LARGE SCALE GENOMIC DNA]</scope>
    <source>
        <strain evidence="3 4">JP610</strain>
    </source>
</reference>
<sequence length="363" mass="41557">MSTTYFSWVVDSTMETQEIHRPTSGLFRPDTSARQGILDNTSVSAIALGSHIRHREEQRMNDTSVQEEASVTGETKQNTRPMQPASSEDQSMAIILRLPPVDSTRSIDERFHPDSYYLSKENQGHVTFATPYHNKLDQSLELLAPPETMLDPILSQLDKRLQRAVIIVPVWKRAIWLYVAVLYEPSGNKPTPDFLRQQIANGGLTEGTRENYRHAIRIWHEYRTANRILAQLPSHGDLHSFLQYCFYRGHPPDQIRQIRAAINSTAHTHRPLFSTDSGHRPFRLRLHVECPAPEDNGRSTEIPANWSLQLLNSTGIELEWRALLTTFWLVGSPTRFQPNIWSGFDHFHTCLPYHSRGSTEEGT</sequence>
<dbReference type="Proteomes" id="UP000054560">
    <property type="component" value="Unassembled WGS sequence"/>
</dbReference>
<evidence type="ECO:0000313" key="3">
    <source>
        <dbReference type="EMBL" id="KNC80227.1"/>
    </source>
</evidence>
<proteinExistence type="predicted"/>
<dbReference type="InterPro" id="IPR010998">
    <property type="entry name" value="Integrase_recombinase_N"/>
</dbReference>
<evidence type="ECO:0000313" key="4">
    <source>
        <dbReference type="Proteomes" id="UP000054560"/>
    </source>
</evidence>
<keyword evidence="4" id="KW-1185">Reference proteome</keyword>
<gene>
    <name evidence="3" type="ORF">SARC_07414</name>
</gene>
<accession>A0A0L0FTT7</accession>
<dbReference type="EMBL" id="KQ242182">
    <property type="protein sequence ID" value="KNC80227.1"/>
    <property type="molecule type" value="Genomic_DNA"/>
</dbReference>
<dbReference type="GO" id="GO:0003677">
    <property type="term" value="F:DNA binding"/>
    <property type="evidence" value="ECO:0007669"/>
    <property type="project" value="UniProtKB-KW"/>
</dbReference>
<dbReference type="AlphaFoldDB" id="A0A0L0FTT7"/>